<dbReference type="AlphaFoldDB" id="A0A4Z2GSH1"/>
<gene>
    <name evidence="1" type="ORF">EYF80_033263</name>
</gene>
<keyword evidence="2" id="KW-1185">Reference proteome</keyword>
<name>A0A4Z2GSH1_9TELE</name>
<dbReference type="Proteomes" id="UP000314294">
    <property type="component" value="Unassembled WGS sequence"/>
</dbReference>
<dbReference type="EMBL" id="SRLO01000426">
    <property type="protein sequence ID" value="TNN56537.1"/>
    <property type="molecule type" value="Genomic_DNA"/>
</dbReference>
<evidence type="ECO:0000313" key="2">
    <source>
        <dbReference type="Proteomes" id="UP000314294"/>
    </source>
</evidence>
<sequence length="239" mass="26292">MRRKRLHLRGLLSESLQVDLLGHPAFPPRALDDGGRRGRSVPGPVLGALRRRRGTPLRGDGEKGVVRRRAAFPREPARPATLRLGLGSGVGRDLGLEDGRRQVRRLPGVRGQLEGLQHRASSRVGGAVLLGVQGPGLQGLLEGLRLLLLLLLLLLLPLQPPRLRRIRVRRGVRPQRLLVRRPDRRLLVRLQAGRLVHRLGVRALGPRVRHVDPPDVIGKVLPPARRGIPVGGSLLLGQR</sequence>
<dbReference type="OrthoDB" id="10608878at2759"/>
<evidence type="ECO:0000313" key="1">
    <source>
        <dbReference type="EMBL" id="TNN56537.1"/>
    </source>
</evidence>
<proteinExistence type="predicted"/>
<organism evidence="1 2">
    <name type="scientific">Liparis tanakae</name>
    <name type="common">Tanaka's snailfish</name>
    <dbReference type="NCBI Taxonomy" id="230148"/>
    <lineage>
        <taxon>Eukaryota</taxon>
        <taxon>Metazoa</taxon>
        <taxon>Chordata</taxon>
        <taxon>Craniata</taxon>
        <taxon>Vertebrata</taxon>
        <taxon>Euteleostomi</taxon>
        <taxon>Actinopterygii</taxon>
        <taxon>Neopterygii</taxon>
        <taxon>Teleostei</taxon>
        <taxon>Neoteleostei</taxon>
        <taxon>Acanthomorphata</taxon>
        <taxon>Eupercaria</taxon>
        <taxon>Perciformes</taxon>
        <taxon>Cottioidei</taxon>
        <taxon>Cottales</taxon>
        <taxon>Liparidae</taxon>
        <taxon>Liparis</taxon>
    </lineage>
</organism>
<reference evidence="1 2" key="1">
    <citation type="submission" date="2019-03" db="EMBL/GenBank/DDBJ databases">
        <title>First draft genome of Liparis tanakae, snailfish: a comprehensive survey of snailfish specific genes.</title>
        <authorList>
            <person name="Kim W."/>
            <person name="Song I."/>
            <person name="Jeong J.-H."/>
            <person name="Kim D."/>
            <person name="Kim S."/>
            <person name="Ryu S."/>
            <person name="Song J.Y."/>
            <person name="Lee S.K."/>
        </authorList>
    </citation>
    <scope>NUCLEOTIDE SEQUENCE [LARGE SCALE GENOMIC DNA]</scope>
    <source>
        <tissue evidence="1">Muscle</tissue>
    </source>
</reference>
<protein>
    <submittedName>
        <fullName evidence="1">Uncharacterized protein</fullName>
    </submittedName>
</protein>
<accession>A0A4Z2GSH1</accession>
<comment type="caution">
    <text evidence="1">The sequence shown here is derived from an EMBL/GenBank/DDBJ whole genome shotgun (WGS) entry which is preliminary data.</text>
</comment>